<dbReference type="InterPro" id="IPR041714">
    <property type="entry name" value="VKOR_Actinobacteria"/>
</dbReference>
<evidence type="ECO:0000256" key="8">
    <source>
        <dbReference type="ARBA" id="ARBA00023157"/>
    </source>
</evidence>
<keyword evidence="5 10" id="KW-1133">Transmembrane helix</keyword>
<evidence type="ECO:0000256" key="6">
    <source>
        <dbReference type="ARBA" id="ARBA00023002"/>
    </source>
</evidence>
<accession>A0ABS1M633</accession>
<gene>
    <name evidence="12" type="ORF">JK358_15350</name>
</gene>
<keyword evidence="3 10" id="KW-0812">Transmembrane</keyword>
<evidence type="ECO:0000256" key="9">
    <source>
        <dbReference type="ARBA" id="ARBA00023284"/>
    </source>
</evidence>
<name>A0ABS1M633_9NOCA</name>
<keyword evidence="13" id="KW-1185">Reference proteome</keyword>
<comment type="caution">
    <text evidence="12">The sequence shown here is derived from an EMBL/GenBank/DDBJ whole genome shotgun (WGS) entry which is preliminary data.</text>
</comment>
<organism evidence="12 13">
    <name type="scientific">Nocardia acididurans</name>
    <dbReference type="NCBI Taxonomy" id="2802282"/>
    <lineage>
        <taxon>Bacteria</taxon>
        <taxon>Bacillati</taxon>
        <taxon>Actinomycetota</taxon>
        <taxon>Actinomycetes</taxon>
        <taxon>Mycobacteriales</taxon>
        <taxon>Nocardiaceae</taxon>
        <taxon>Nocardia</taxon>
    </lineage>
</organism>
<dbReference type="Proteomes" id="UP000602198">
    <property type="component" value="Unassembled WGS sequence"/>
</dbReference>
<dbReference type="InterPro" id="IPR012932">
    <property type="entry name" value="VKOR"/>
</dbReference>
<evidence type="ECO:0000256" key="2">
    <source>
        <dbReference type="ARBA" id="ARBA00006214"/>
    </source>
</evidence>
<evidence type="ECO:0000313" key="13">
    <source>
        <dbReference type="Proteomes" id="UP000602198"/>
    </source>
</evidence>
<reference evidence="12 13" key="1">
    <citation type="submission" date="2021-01" db="EMBL/GenBank/DDBJ databases">
        <title>WGS of actinomycetes isolated from Thailand.</title>
        <authorList>
            <person name="Thawai C."/>
        </authorList>
    </citation>
    <scope>NUCLEOTIDE SEQUENCE [LARGE SCALE GENOMIC DNA]</scope>
    <source>
        <strain evidence="12 13">LPG 2</strain>
    </source>
</reference>
<evidence type="ECO:0000313" key="12">
    <source>
        <dbReference type="EMBL" id="MBL1075771.1"/>
    </source>
</evidence>
<keyword evidence="7 10" id="KW-0472">Membrane</keyword>
<evidence type="ECO:0000256" key="7">
    <source>
        <dbReference type="ARBA" id="ARBA00023136"/>
    </source>
</evidence>
<evidence type="ECO:0000256" key="4">
    <source>
        <dbReference type="ARBA" id="ARBA00022719"/>
    </source>
</evidence>
<evidence type="ECO:0000256" key="5">
    <source>
        <dbReference type="ARBA" id="ARBA00022989"/>
    </source>
</evidence>
<dbReference type="RefSeq" id="WP_201948133.1">
    <property type="nucleotide sequence ID" value="NZ_JAERRJ010000005.1"/>
</dbReference>
<feature type="transmembrane region" description="Helical" evidence="10">
    <location>
        <begin position="122"/>
        <end position="143"/>
    </location>
</feature>
<evidence type="ECO:0000259" key="11">
    <source>
        <dbReference type="SMART" id="SM00756"/>
    </source>
</evidence>
<proteinExistence type="inferred from homology"/>
<comment type="similarity">
    <text evidence="2">Belongs to the VKOR family.</text>
</comment>
<keyword evidence="9" id="KW-0676">Redox-active center</keyword>
<dbReference type="CDD" id="cd12922">
    <property type="entry name" value="VKOR_5"/>
    <property type="match status" value="1"/>
</dbReference>
<evidence type="ECO:0000256" key="10">
    <source>
        <dbReference type="SAM" id="Phobius"/>
    </source>
</evidence>
<keyword evidence="8" id="KW-1015">Disulfide bond</keyword>
<sequence length="189" mass="20785">MTISAPPRSAWPLLLLGLVGWGASVTLLVEKFKSLTEPGYVPVCSIDSVVSCTTVMDSAEASVFGFPNPIIGVVGFSVVVTLGVLSVAGIGFPRWIWGSLWFGLLLGVVAVFWLIYHAVFMIHALCPWCMVVWAVTPPLLALVTGQLWGKARGFAQIVVEWRWTMVAVYYAVVILIVYIQFQDYFNSRL</sequence>
<evidence type="ECO:0000256" key="1">
    <source>
        <dbReference type="ARBA" id="ARBA00004141"/>
    </source>
</evidence>
<evidence type="ECO:0000256" key="3">
    <source>
        <dbReference type="ARBA" id="ARBA00022692"/>
    </source>
</evidence>
<protein>
    <submittedName>
        <fullName evidence="12">Vitamin K epoxide reductase family protein</fullName>
    </submittedName>
</protein>
<feature type="transmembrane region" description="Helical" evidence="10">
    <location>
        <begin position="70"/>
        <end position="88"/>
    </location>
</feature>
<dbReference type="SMART" id="SM00756">
    <property type="entry name" value="VKc"/>
    <property type="match status" value="1"/>
</dbReference>
<comment type="subcellular location">
    <subcellularLocation>
        <location evidence="1">Membrane</location>
        <topology evidence="1">Multi-pass membrane protein</topology>
    </subcellularLocation>
</comment>
<keyword evidence="6" id="KW-0560">Oxidoreductase</keyword>
<feature type="transmembrane region" description="Helical" evidence="10">
    <location>
        <begin position="95"/>
        <end position="116"/>
    </location>
</feature>
<dbReference type="Pfam" id="PF07884">
    <property type="entry name" value="VKOR"/>
    <property type="match status" value="1"/>
</dbReference>
<dbReference type="InterPro" id="IPR038354">
    <property type="entry name" value="VKOR_sf"/>
</dbReference>
<keyword evidence="4" id="KW-0874">Quinone</keyword>
<dbReference type="EMBL" id="JAERRJ010000005">
    <property type="protein sequence ID" value="MBL1075771.1"/>
    <property type="molecule type" value="Genomic_DNA"/>
</dbReference>
<feature type="transmembrane region" description="Helical" evidence="10">
    <location>
        <begin position="163"/>
        <end position="181"/>
    </location>
</feature>
<feature type="domain" description="Vitamin K epoxide reductase" evidence="11">
    <location>
        <begin position="6"/>
        <end position="147"/>
    </location>
</feature>
<dbReference type="Gene3D" id="1.20.1440.130">
    <property type="entry name" value="VKOR domain"/>
    <property type="match status" value="1"/>
</dbReference>